<name>A0A9X2J6D8_9GAMM</name>
<evidence type="ECO:0000256" key="1">
    <source>
        <dbReference type="SAM" id="Phobius"/>
    </source>
</evidence>
<protein>
    <submittedName>
        <fullName evidence="2">Uncharacterized protein</fullName>
    </submittedName>
</protein>
<dbReference type="AlphaFoldDB" id="A0A9X2J6D8"/>
<keyword evidence="1" id="KW-0812">Transmembrane</keyword>
<keyword evidence="1" id="KW-0472">Membrane</keyword>
<proteinExistence type="predicted"/>
<dbReference type="Proteomes" id="UP001139028">
    <property type="component" value="Unassembled WGS sequence"/>
</dbReference>
<dbReference type="EMBL" id="JALBWM010000030">
    <property type="protein sequence ID" value="MCO1334500.1"/>
    <property type="molecule type" value="Genomic_DNA"/>
</dbReference>
<reference evidence="2" key="1">
    <citation type="journal article" date="2022" name="Arch. Microbiol.">
        <title>Microbulbifer okhotskensis sp. nov., isolated from a deep bottom sediment of the Okhotsk Sea.</title>
        <authorList>
            <person name="Romanenko L."/>
            <person name="Kurilenko V."/>
            <person name="Otstavnykh N."/>
            <person name="Velansky P."/>
            <person name="Isaeva M."/>
            <person name="Mikhailov V."/>
        </authorList>
    </citation>
    <scope>NUCLEOTIDE SEQUENCE</scope>
    <source>
        <strain evidence="2">OS29</strain>
    </source>
</reference>
<sequence>MEFQVERGNGMRRLRLGVYKLRVIQLVCSLFVFSLLWGWTTTNTVVTYVWHSPYINSQNLGKTLVLAYTLIPQPLQGVSVEREWVSQLQESGIDAHSWSALAPMIGIPSMREITRVLKGGGFDTLLVTQLLALKQTDPHTRNASVAIVETRLYIAPDDDVYWSVQSETFLYRYSGQELRHPSRRDLYQFVQTMMRTMAGSGVL</sequence>
<keyword evidence="1" id="KW-1133">Transmembrane helix</keyword>
<accession>A0A9X2J6D8</accession>
<comment type="caution">
    <text evidence="2">The sequence shown here is derived from an EMBL/GenBank/DDBJ whole genome shotgun (WGS) entry which is preliminary data.</text>
</comment>
<organism evidence="2 3">
    <name type="scientific">Microbulbifer okhotskensis</name>
    <dbReference type="NCBI Taxonomy" id="2926617"/>
    <lineage>
        <taxon>Bacteria</taxon>
        <taxon>Pseudomonadati</taxon>
        <taxon>Pseudomonadota</taxon>
        <taxon>Gammaproteobacteria</taxon>
        <taxon>Cellvibrionales</taxon>
        <taxon>Microbulbiferaceae</taxon>
        <taxon>Microbulbifer</taxon>
    </lineage>
</organism>
<keyword evidence="3" id="KW-1185">Reference proteome</keyword>
<evidence type="ECO:0000313" key="2">
    <source>
        <dbReference type="EMBL" id="MCO1334500.1"/>
    </source>
</evidence>
<evidence type="ECO:0000313" key="3">
    <source>
        <dbReference type="Proteomes" id="UP001139028"/>
    </source>
</evidence>
<feature type="transmembrane region" description="Helical" evidence="1">
    <location>
        <begin position="21"/>
        <end position="39"/>
    </location>
</feature>
<gene>
    <name evidence="2" type="ORF">MO867_09115</name>
</gene>
<dbReference type="RefSeq" id="WP_252466058.1">
    <property type="nucleotide sequence ID" value="NZ_JALBWM010000030.1"/>
</dbReference>